<dbReference type="GO" id="GO:0004674">
    <property type="term" value="F:protein serine/threonine kinase activity"/>
    <property type="evidence" value="ECO:0007669"/>
    <property type="project" value="UniProtKB-KW"/>
</dbReference>
<evidence type="ECO:0000256" key="10">
    <source>
        <dbReference type="SAM" id="Phobius"/>
    </source>
</evidence>
<dbReference type="PANTHER" id="PTHR47973">
    <property type="entry name" value="CYSTEINE-RICH RECEPTOR-LIKE PROTEIN KINASE 3"/>
    <property type="match status" value="1"/>
</dbReference>
<name>A0A199V8Y7_ANACO</name>
<dbReference type="InterPro" id="IPR002022">
    <property type="entry name" value="Pec_lyase"/>
</dbReference>
<evidence type="ECO:0000313" key="12">
    <source>
        <dbReference type="EMBL" id="OAY73567.1"/>
    </source>
</evidence>
<keyword evidence="5 12" id="KW-0418">Kinase</keyword>
<dbReference type="InterPro" id="IPR012334">
    <property type="entry name" value="Pectin_lyas_fold"/>
</dbReference>
<dbReference type="SUPFAM" id="SSF51126">
    <property type="entry name" value="Pectin lyase-like"/>
    <property type="match status" value="1"/>
</dbReference>
<dbReference type="GO" id="GO:0016829">
    <property type="term" value="F:lyase activity"/>
    <property type="evidence" value="ECO:0007669"/>
    <property type="project" value="UniProtKB-KW"/>
</dbReference>
<dbReference type="GO" id="GO:0005524">
    <property type="term" value="F:ATP binding"/>
    <property type="evidence" value="ECO:0007669"/>
    <property type="project" value="UniProtKB-KW"/>
</dbReference>
<organism evidence="12 13">
    <name type="scientific">Ananas comosus</name>
    <name type="common">Pineapple</name>
    <name type="synonym">Ananas ananas</name>
    <dbReference type="NCBI Taxonomy" id="4615"/>
    <lineage>
        <taxon>Eukaryota</taxon>
        <taxon>Viridiplantae</taxon>
        <taxon>Streptophyta</taxon>
        <taxon>Embryophyta</taxon>
        <taxon>Tracheophyta</taxon>
        <taxon>Spermatophyta</taxon>
        <taxon>Magnoliopsida</taxon>
        <taxon>Liliopsida</taxon>
        <taxon>Poales</taxon>
        <taxon>Bromeliaceae</taxon>
        <taxon>Bromelioideae</taxon>
        <taxon>Ananas</taxon>
    </lineage>
</organism>
<evidence type="ECO:0000256" key="6">
    <source>
        <dbReference type="ARBA" id="ARBA00022840"/>
    </source>
</evidence>
<keyword evidence="10" id="KW-0472">Membrane</keyword>
<dbReference type="InterPro" id="IPR011009">
    <property type="entry name" value="Kinase-like_dom_sf"/>
</dbReference>
<evidence type="ECO:0000256" key="7">
    <source>
        <dbReference type="ARBA" id="ARBA00023239"/>
    </source>
</evidence>
<dbReference type="Proteomes" id="UP000092600">
    <property type="component" value="Unassembled WGS sequence"/>
</dbReference>
<evidence type="ECO:0000256" key="9">
    <source>
        <dbReference type="ARBA" id="ARBA00048679"/>
    </source>
</evidence>
<proteinExistence type="predicted"/>
<keyword evidence="2" id="KW-0723">Serine/threonine-protein kinase</keyword>
<dbReference type="STRING" id="4615.A0A199V8Y7"/>
<dbReference type="Pfam" id="PF07714">
    <property type="entry name" value="PK_Tyr_Ser-Thr"/>
    <property type="match status" value="1"/>
</dbReference>
<dbReference type="PROSITE" id="PS50011">
    <property type="entry name" value="PROTEIN_KINASE_DOM"/>
    <property type="match status" value="1"/>
</dbReference>
<evidence type="ECO:0000256" key="2">
    <source>
        <dbReference type="ARBA" id="ARBA00022527"/>
    </source>
</evidence>
<dbReference type="Gene3D" id="2.160.20.10">
    <property type="entry name" value="Single-stranded right-handed beta-helix, Pectin lyase-like"/>
    <property type="match status" value="2"/>
</dbReference>
<keyword evidence="12" id="KW-0675">Receptor</keyword>
<evidence type="ECO:0000256" key="8">
    <source>
        <dbReference type="ARBA" id="ARBA00047899"/>
    </source>
</evidence>
<dbReference type="SUPFAM" id="SSF56112">
    <property type="entry name" value="Protein kinase-like (PK-like)"/>
    <property type="match status" value="1"/>
</dbReference>
<dbReference type="SMART" id="SM00656">
    <property type="entry name" value="Amb_all"/>
    <property type="match status" value="1"/>
</dbReference>
<dbReference type="InterPro" id="IPR001245">
    <property type="entry name" value="Ser-Thr/Tyr_kinase_cat_dom"/>
</dbReference>
<keyword evidence="7" id="KW-0456">Lyase</keyword>
<accession>A0A199V8Y7</accession>
<dbReference type="InterPro" id="IPR052059">
    <property type="entry name" value="CR_Ser/Thr_kinase"/>
</dbReference>
<evidence type="ECO:0000256" key="5">
    <source>
        <dbReference type="ARBA" id="ARBA00022777"/>
    </source>
</evidence>
<dbReference type="Gene3D" id="1.10.510.10">
    <property type="entry name" value="Transferase(Phosphotransferase) domain 1"/>
    <property type="match status" value="1"/>
</dbReference>
<evidence type="ECO:0000313" key="13">
    <source>
        <dbReference type="Proteomes" id="UP000092600"/>
    </source>
</evidence>
<dbReference type="AlphaFoldDB" id="A0A199V8Y7"/>
<sequence length="465" mass="51462">MRRKIGLGVARGLVYLHEESRLKIIHRYIKATNILLDKDLTPKIANFGLTKLDEEERSRISTCIAGTIGYMALEYTIRGYLTEKADVYSFGVVIQELVSGKSNTSYRHKEYVTLIDWAHVLQQQGNLIELVDASLGSEYAREEALIMLDLSLVCTNSSPVLRPKILSTPPYAPADDGLRALAGQAEGFGRNTIGGLHGSVYHVTTLAVVAAVLILYVMFAYVDDGVGSLREGCHRKEPLWIVFDVSGTINLTSTLMVSSFKMIDGRGRVVKITEKGLRLEGSEHVIICNLQFVGGEGEEVDAIQIKSKSTNVWIDRCSLHDYADSLIDVSHESTNITISRFGKVHLYNNYTKNWGIYAVTPSVEAQIVSQNNIHEAGKKMVVFEYKFEKAGDKKEPASGWIRSEGDLFLNGAKPGLKNGRGVDAVFKPQSYYKKWTLEPASSALREAIESSAGWQNVPLPHDSSV</sequence>
<keyword evidence="3" id="KW-0808">Transferase</keyword>
<evidence type="ECO:0000256" key="3">
    <source>
        <dbReference type="ARBA" id="ARBA00022679"/>
    </source>
</evidence>
<dbReference type="FunFam" id="1.10.510.10:FF:001023">
    <property type="entry name" value="Os07g0541700 protein"/>
    <property type="match status" value="1"/>
</dbReference>
<dbReference type="EC" id="2.7.11.1" evidence="1"/>
<protein>
    <recommendedName>
        <fullName evidence="1">non-specific serine/threonine protein kinase</fullName>
        <ecNumber evidence="1">2.7.11.1</ecNumber>
    </recommendedName>
</protein>
<keyword evidence="10" id="KW-1133">Transmembrane helix</keyword>
<comment type="caution">
    <text evidence="12">The sequence shown here is derived from an EMBL/GenBank/DDBJ whole genome shotgun (WGS) entry which is preliminary data.</text>
</comment>
<keyword evidence="10" id="KW-0812">Transmembrane</keyword>
<feature type="transmembrane region" description="Helical" evidence="10">
    <location>
        <begin position="200"/>
        <end position="219"/>
    </location>
</feature>
<evidence type="ECO:0000259" key="11">
    <source>
        <dbReference type="PROSITE" id="PS50011"/>
    </source>
</evidence>
<evidence type="ECO:0000256" key="4">
    <source>
        <dbReference type="ARBA" id="ARBA00022741"/>
    </source>
</evidence>
<comment type="catalytic activity">
    <reaction evidence="9">
        <text>L-seryl-[protein] + ATP = O-phospho-L-seryl-[protein] + ADP + H(+)</text>
        <dbReference type="Rhea" id="RHEA:17989"/>
        <dbReference type="Rhea" id="RHEA-COMP:9863"/>
        <dbReference type="Rhea" id="RHEA-COMP:11604"/>
        <dbReference type="ChEBI" id="CHEBI:15378"/>
        <dbReference type="ChEBI" id="CHEBI:29999"/>
        <dbReference type="ChEBI" id="CHEBI:30616"/>
        <dbReference type="ChEBI" id="CHEBI:83421"/>
        <dbReference type="ChEBI" id="CHEBI:456216"/>
        <dbReference type="EC" id="2.7.11.1"/>
    </reaction>
</comment>
<keyword evidence="4" id="KW-0547">Nucleotide-binding</keyword>
<feature type="domain" description="Protein kinase" evidence="11">
    <location>
        <begin position="1"/>
        <end position="172"/>
    </location>
</feature>
<gene>
    <name evidence="12" type="ORF">ACMD2_02527</name>
</gene>
<dbReference type="InterPro" id="IPR011050">
    <property type="entry name" value="Pectin_lyase_fold/virulence"/>
</dbReference>
<evidence type="ECO:0000256" key="1">
    <source>
        <dbReference type="ARBA" id="ARBA00012513"/>
    </source>
</evidence>
<comment type="catalytic activity">
    <reaction evidence="8">
        <text>L-threonyl-[protein] + ATP = O-phospho-L-threonyl-[protein] + ADP + H(+)</text>
        <dbReference type="Rhea" id="RHEA:46608"/>
        <dbReference type="Rhea" id="RHEA-COMP:11060"/>
        <dbReference type="Rhea" id="RHEA-COMP:11605"/>
        <dbReference type="ChEBI" id="CHEBI:15378"/>
        <dbReference type="ChEBI" id="CHEBI:30013"/>
        <dbReference type="ChEBI" id="CHEBI:30616"/>
        <dbReference type="ChEBI" id="CHEBI:61977"/>
        <dbReference type="ChEBI" id="CHEBI:456216"/>
        <dbReference type="EC" id="2.7.11.1"/>
    </reaction>
</comment>
<dbReference type="InterPro" id="IPR000719">
    <property type="entry name" value="Prot_kinase_dom"/>
</dbReference>
<keyword evidence="6" id="KW-0067">ATP-binding</keyword>
<reference evidence="12 13" key="1">
    <citation type="journal article" date="2016" name="DNA Res.">
        <title>The draft genome of MD-2 pineapple using hybrid error correction of long reads.</title>
        <authorList>
            <person name="Redwan R.M."/>
            <person name="Saidin A."/>
            <person name="Kumar S.V."/>
        </authorList>
    </citation>
    <scope>NUCLEOTIDE SEQUENCE [LARGE SCALE GENOMIC DNA]</scope>
    <source>
        <strain evidence="13">cv. MD2</strain>
        <tissue evidence="12">Leaf</tissue>
    </source>
</reference>
<dbReference type="EMBL" id="LSRQ01002666">
    <property type="protein sequence ID" value="OAY73567.1"/>
    <property type="molecule type" value="Genomic_DNA"/>
</dbReference>